<dbReference type="RefSeq" id="XP_025361932.1">
    <property type="nucleotide sequence ID" value="XM_025509200.1"/>
</dbReference>
<feature type="domain" description="Rad21/Rec8-like protein N-terminal" evidence="5">
    <location>
        <begin position="1"/>
        <end position="98"/>
    </location>
</feature>
<keyword evidence="2" id="KW-0539">Nucleus</keyword>
<feature type="region of interest" description="Disordered" evidence="3">
    <location>
        <begin position="509"/>
        <end position="536"/>
    </location>
</feature>
<evidence type="ECO:0000313" key="7">
    <source>
        <dbReference type="Proteomes" id="UP000245884"/>
    </source>
</evidence>
<sequence>MFYSQQMLAKRTGLGIVWLAATLGNRSTALKKITRRELDGINISKACDSVASPSEPMALRLSSQLMYGVVRLYSQKSEQFVLDVSQVHATMRKNLSEITAPSAMFIAGDQIDMVASKKGASHGAGSDGQVTLKPNQAFYVGDFDSTFDLSWENFLDQRLARSASAAPGDDTASGISSGRFVSRSPGASLGRPPPHTATRDAILLPSHRGGDYSSDTGDAGAGRGGADFGGANDLDFGLDDLLGQGDDLPLNLGLPGFDPPAAPPDGARPPGAARLSADGGPPPLDDGAADHPMDGFDPLDMGLEDAGALQGILHRSHSPSLADDGDAPSPSKRQKITKKKKVSFSVEDPRISLSEEAVRDQEGDYARIMAEQYAEKEERDAVKRAEGWVHNLLHNAPADLANGPLLVDFWQVTVGAENERVDVMMREHRGRGLVGVGDQGEQAEGVGAAAGGVLAGFGDDGWQLDLGGGDYPIDEIARDGSAEVGRGQGTPSMSGRAVLPWMAQDTTAAGAGDTTDLLRAGQGTPGGGHRSMSTSSAGGREALGLLGLAGGSPHDFLDMGGGGDQSSSAHVSVVESVPQAQRDLETTNFFGWAQRRALEVAPNALTFADIASTADSTRQVAAAAFAHVLQLTTNGNMAVKQVEGYGEIIIEILVQAQEGDLEGEGEDEGEGEEVQPEEMGAE</sequence>
<organism evidence="6 7">
    <name type="scientific">Jaminaea rosea</name>
    <dbReference type="NCBI Taxonomy" id="1569628"/>
    <lineage>
        <taxon>Eukaryota</taxon>
        <taxon>Fungi</taxon>
        <taxon>Dikarya</taxon>
        <taxon>Basidiomycota</taxon>
        <taxon>Ustilaginomycotina</taxon>
        <taxon>Exobasidiomycetes</taxon>
        <taxon>Microstromatales</taxon>
        <taxon>Microstromatales incertae sedis</taxon>
        <taxon>Jaminaea</taxon>
    </lineage>
</organism>
<feature type="region of interest" description="Disordered" evidence="3">
    <location>
        <begin position="163"/>
        <end position="200"/>
    </location>
</feature>
<keyword evidence="7" id="KW-1185">Reference proteome</keyword>
<feature type="compositionally biased region" description="Basic residues" evidence="3">
    <location>
        <begin position="332"/>
        <end position="342"/>
    </location>
</feature>
<evidence type="ECO:0000256" key="1">
    <source>
        <dbReference type="ARBA" id="ARBA00004123"/>
    </source>
</evidence>
<dbReference type="InterPro" id="IPR006909">
    <property type="entry name" value="Rad21/Rec8_C_eu"/>
</dbReference>
<feature type="region of interest" description="Disordered" evidence="3">
    <location>
        <begin position="205"/>
        <end position="224"/>
    </location>
</feature>
<dbReference type="GO" id="GO:0005634">
    <property type="term" value="C:nucleus"/>
    <property type="evidence" value="ECO:0007669"/>
    <property type="project" value="UniProtKB-SubCell"/>
</dbReference>
<dbReference type="PANTHER" id="PTHR12585:SF72">
    <property type="entry name" value="MEIOTIC RECOMBINATION PROTEIN REC8"/>
    <property type="match status" value="1"/>
</dbReference>
<name>A0A316UPW3_9BASI</name>
<evidence type="ECO:0000256" key="3">
    <source>
        <dbReference type="SAM" id="MobiDB-lite"/>
    </source>
</evidence>
<dbReference type="GO" id="GO:0007062">
    <property type="term" value="P:sister chromatid cohesion"/>
    <property type="evidence" value="ECO:0007669"/>
    <property type="project" value="InterPro"/>
</dbReference>
<dbReference type="GeneID" id="37031023"/>
<gene>
    <name evidence="6" type="ORF">BDZ90DRAFT_279681</name>
</gene>
<proteinExistence type="predicted"/>
<dbReference type="PANTHER" id="PTHR12585">
    <property type="entry name" value="SCC1 / RAD21 FAMILY MEMBER"/>
    <property type="match status" value="1"/>
</dbReference>
<dbReference type="EMBL" id="KZ819668">
    <property type="protein sequence ID" value="PWN27320.1"/>
    <property type="molecule type" value="Genomic_DNA"/>
</dbReference>
<dbReference type="GO" id="GO:0003682">
    <property type="term" value="F:chromatin binding"/>
    <property type="evidence" value="ECO:0007669"/>
    <property type="project" value="TreeGrafter"/>
</dbReference>
<dbReference type="GO" id="GO:1990414">
    <property type="term" value="P:replication-born double-strand break repair via sister chromatid exchange"/>
    <property type="evidence" value="ECO:0007669"/>
    <property type="project" value="TreeGrafter"/>
</dbReference>
<dbReference type="GO" id="GO:0008278">
    <property type="term" value="C:cohesin complex"/>
    <property type="evidence" value="ECO:0007669"/>
    <property type="project" value="InterPro"/>
</dbReference>
<dbReference type="Pfam" id="PF04824">
    <property type="entry name" value="Rad21_Rec8"/>
    <property type="match status" value="1"/>
</dbReference>
<feature type="region of interest" description="Disordered" evidence="3">
    <location>
        <begin position="316"/>
        <end position="344"/>
    </location>
</feature>
<feature type="compositionally biased region" description="Pro residues" evidence="3">
    <location>
        <begin position="257"/>
        <end position="267"/>
    </location>
</feature>
<dbReference type="InterPro" id="IPR006910">
    <property type="entry name" value="Rad21_Rec8_N"/>
</dbReference>
<dbReference type="AlphaFoldDB" id="A0A316UPW3"/>
<accession>A0A316UPW3</accession>
<feature type="region of interest" description="Disordered" evidence="3">
    <location>
        <begin position="250"/>
        <end position="303"/>
    </location>
</feature>
<feature type="domain" description="Rad21/Rec8-like protein C-terminal eukaryotic" evidence="4">
    <location>
        <begin position="613"/>
        <end position="651"/>
    </location>
</feature>
<protein>
    <recommendedName>
        <fullName evidence="8">Rad21/Rec8-like protein N-terminal domain-containing protein</fullName>
    </recommendedName>
</protein>
<comment type="subcellular location">
    <subcellularLocation>
        <location evidence="1">Nucleus</location>
    </subcellularLocation>
</comment>
<evidence type="ECO:0000313" key="6">
    <source>
        <dbReference type="EMBL" id="PWN27320.1"/>
    </source>
</evidence>
<dbReference type="InterPro" id="IPR039781">
    <property type="entry name" value="Rad21/Rec8-like"/>
</dbReference>
<feature type="region of interest" description="Disordered" evidence="3">
    <location>
        <begin position="660"/>
        <end position="682"/>
    </location>
</feature>
<evidence type="ECO:0000259" key="4">
    <source>
        <dbReference type="Pfam" id="PF04824"/>
    </source>
</evidence>
<dbReference type="STRING" id="1569628.A0A316UPW3"/>
<reference evidence="6 7" key="1">
    <citation type="journal article" date="2018" name="Mol. Biol. Evol.">
        <title>Broad Genomic Sampling Reveals a Smut Pathogenic Ancestry of the Fungal Clade Ustilaginomycotina.</title>
        <authorList>
            <person name="Kijpornyongpan T."/>
            <person name="Mondo S.J."/>
            <person name="Barry K."/>
            <person name="Sandor L."/>
            <person name="Lee J."/>
            <person name="Lipzen A."/>
            <person name="Pangilinan J."/>
            <person name="LaButti K."/>
            <person name="Hainaut M."/>
            <person name="Henrissat B."/>
            <person name="Grigoriev I.V."/>
            <person name="Spatafora J.W."/>
            <person name="Aime M.C."/>
        </authorList>
    </citation>
    <scope>NUCLEOTIDE SEQUENCE [LARGE SCALE GENOMIC DNA]</scope>
    <source>
        <strain evidence="6 7">MCA 5214</strain>
    </source>
</reference>
<dbReference type="Pfam" id="PF04825">
    <property type="entry name" value="Rad21_Rec8_N"/>
    <property type="match status" value="1"/>
</dbReference>
<evidence type="ECO:0008006" key="8">
    <source>
        <dbReference type="Google" id="ProtNLM"/>
    </source>
</evidence>
<evidence type="ECO:0000259" key="5">
    <source>
        <dbReference type="Pfam" id="PF04825"/>
    </source>
</evidence>
<evidence type="ECO:0000256" key="2">
    <source>
        <dbReference type="ARBA" id="ARBA00023242"/>
    </source>
</evidence>
<dbReference type="OrthoDB" id="10071381at2759"/>
<dbReference type="Proteomes" id="UP000245884">
    <property type="component" value="Unassembled WGS sequence"/>
</dbReference>